<protein>
    <submittedName>
        <fullName evidence="1">Uncharacterized protein</fullName>
    </submittedName>
</protein>
<reference evidence="2" key="1">
    <citation type="submission" date="2017-12" db="EMBL/GenBank/DDBJ databases">
        <authorList>
            <person name="Diaz M."/>
        </authorList>
    </citation>
    <scope>NUCLEOTIDE SEQUENCE [LARGE SCALE GENOMIC DNA]</scope>
    <source>
        <strain evidence="2">FI11154</strain>
    </source>
</reference>
<sequence>MLNDWADLQKPDLNRIVKEFSELHSASGDMYEIVFSSKNKLFPFKCPTSILIPADIRLINEIEIHFRELHGEDFSGWTLKHNLDCISTAAEPAKSKNAIDKKDPLRPSVDVNSVPEHLRFMCTTSFKDQAKEFYAALDRVQPSSDRSWVRKYYVEKLDSWSHIARANEVMGGLISQTMSIIAEHPHFPAWWRSFGVHLTKGNPEGAIASCERIINFTGNKKVFHETESDNDKSTMSY</sequence>
<dbReference type="AlphaFoldDB" id="A0A2P9HNP5"/>
<evidence type="ECO:0000313" key="1">
    <source>
        <dbReference type="EMBL" id="SPL65768.1"/>
    </source>
</evidence>
<proteinExistence type="predicted"/>
<organism evidence="1 2">
    <name type="scientific">Ochrobactrum soli</name>
    <dbReference type="NCBI Taxonomy" id="2448455"/>
    <lineage>
        <taxon>Bacteria</taxon>
        <taxon>Pseudomonadati</taxon>
        <taxon>Pseudomonadota</taxon>
        <taxon>Alphaproteobacteria</taxon>
        <taxon>Hyphomicrobiales</taxon>
        <taxon>Brucellaceae</taxon>
        <taxon>Brucella/Ochrobactrum group</taxon>
        <taxon>Ochrobactrum</taxon>
    </lineage>
</organism>
<evidence type="ECO:0000313" key="2">
    <source>
        <dbReference type="Proteomes" id="UP000246073"/>
    </source>
</evidence>
<dbReference type="Proteomes" id="UP000246073">
    <property type="component" value="Unassembled WGS sequence"/>
</dbReference>
<accession>A0A2P9HNP5</accession>
<name>A0A2P9HNP5_9HYPH</name>
<gene>
    <name evidence="1" type="ORF">OHAE_1635</name>
</gene>
<dbReference type="EMBL" id="OOFM01000005">
    <property type="protein sequence ID" value="SPL65768.1"/>
    <property type="molecule type" value="Genomic_DNA"/>
</dbReference>